<dbReference type="Pfam" id="PF04773">
    <property type="entry name" value="FecR"/>
    <property type="match status" value="1"/>
</dbReference>
<protein>
    <submittedName>
        <fullName evidence="4">DUF4974 domain-containing protein</fullName>
    </submittedName>
</protein>
<evidence type="ECO:0000256" key="1">
    <source>
        <dbReference type="SAM" id="Phobius"/>
    </source>
</evidence>
<dbReference type="PANTHER" id="PTHR30273">
    <property type="entry name" value="PERIPLASMIC SIGNAL SENSOR AND SIGMA FACTOR ACTIVATOR FECR-RELATED"/>
    <property type="match status" value="1"/>
</dbReference>
<dbReference type="RefSeq" id="WP_157298156.1">
    <property type="nucleotide sequence ID" value="NZ_BAAAZB010000005.1"/>
</dbReference>
<name>A0A6N8J5P2_9BACT</name>
<keyword evidence="1" id="KW-0472">Membrane</keyword>
<keyword evidence="5" id="KW-1185">Reference proteome</keyword>
<dbReference type="Gene3D" id="2.60.120.1440">
    <property type="match status" value="1"/>
</dbReference>
<dbReference type="GO" id="GO:0016989">
    <property type="term" value="F:sigma factor antagonist activity"/>
    <property type="evidence" value="ECO:0007669"/>
    <property type="project" value="TreeGrafter"/>
</dbReference>
<dbReference type="InterPro" id="IPR006860">
    <property type="entry name" value="FecR"/>
</dbReference>
<accession>A0A6N8J5P2</accession>
<keyword evidence="1" id="KW-1133">Transmembrane helix</keyword>
<evidence type="ECO:0000259" key="3">
    <source>
        <dbReference type="Pfam" id="PF16344"/>
    </source>
</evidence>
<evidence type="ECO:0000259" key="2">
    <source>
        <dbReference type="Pfam" id="PF04773"/>
    </source>
</evidence>
<keyword evidence="1" id="KW-0812">Transmembrane</keyword>
<feature type="domain" description="Protein FecR C-terminal" evidence="3">
    <location>
        <begin position="232"/>
        <end position="299"/>
    </location>
</feature>
<reference evidence="4 5" key="1">
    <citation type="submission" date="2019-12" db="EMBL/GenBank/DDBJ databases">
        <title>The draft genomic sequence of strain Chitinophaga oryziterrae JCM 16595.</title>
        <authorList>
            <person name="Zhang X."/>
        </authorList>
    </citation>
    <scope>NUCLEOTIDE SEQUENCE [LARGE SCALE GENOMIC DNA]</scope>
    <source>
        <strain evidence="4 5">JCM 16595</strain>
    </source>
</reference>
<dbReference type="OrthoDB" id="1452822at2"/>
<gene>
    <name evidence="4" type="ORF">GO495_02685</name>
</gene>
<dbReference type="PIRSF" id="PIRSF018266">
    <property type="entry name" value="FecR"/>
    <property type="match status" value="1"/>
</dbReference>
<sequence length="303" mass="34143">MEQQDIYLLIARHFNAETTTEEETFLTDWLQQSAENRETFSVLQEIWTTDKVQDNEIITAGLKKVKYKITASRRRVRYMAAAAMVAVMVISCALLFYRPGSSYIAQTSLAGQVLHLRLPDGTLVHLAPKSTIRYPAKAGREIILEGEAFFEVNKDAHHPFSVRAGKLSVNVLGTRFNVSDTAVSLVDGKVQVTVDEKAYTLTPGRQLRYKDGRYYEQVYDVDDVTGWASALLVFRNESFASAAAKIEKMYDVKIIFSDPETATHRLFAKFSNKPLTYVLDVIKASDNLDYTIKGKTVYISGIK</sequence>
<proteinExistence type="predicted"/>
<dbReference type="PANTHER" id="PTHR30273:SF2">
    <property type="entry name" value="PROTEIN FECR"/>
    <property type="match status" value="1"/>
</dbReference>
<feature type="domain" description="FecR protein" evidence="2">
    <location>
        <begin position="110"/>
        <end position="191"/>
    </location>
</feature>
<dbReference type="InterPro" id="IPR012373">
    <property type="entry name" value="Ferrdict_sens_TM"/>
</dbReference>
<dbReference type="InterPro" id="IPR032508">
    <property type="entry name" value="FecR_C"/>
</dbReference>
<feature type="transmembrane region" description="Helical" evidence="1">
    <location>
        <begin position="76"/>
        <end position="97"/>
    </location>
</feature>
<organism evidence="4 5">
    <name type="scientific">Chitinophaga oryziterrae</name>
    <dbReference type="NCBI Taxonomy" id="1031224"/>
    <lineage>
        <taxon>Bacteria</taxon>
        <taxon>Pseudomonadati</taxon>
        <taxon>Bacteroidota</taxon>
        <taxon>Chitinophagia</taxon>
        <taxon>Chitinophagales</taxon>
        <taxon>Chitinophagaceae</taxon>
        <taxon>Chitinophaga</taxon>
    </lineage>
</organism>
<comment type="caution">
    <text evidence="4">The sequence shown here is derived from an EMBL/GenBank/DDBJ whole genome shotgun (WGS) entry which is preliminary data.</text>
</comment>
<evidence type="ECO:0000313" key="5">
    <source>
        <dbReference type="Proteomes" id="UP000468388"/>
    </source>
</evidence>
<dbReference type="Proteomes" id="UP000468388">
    <property type="component" value="Unassembled WGS sequence"/>
</dbReference>
<evidence type="ECO:0000313" key="4">
    <source>
        <dbReference type="EMBL" id="MVT39482.1"/>
    </source>
</evidence>
<dbReference type="EMBL" id="WRXO01000001">
    <property type="protein sequence ID" value="MVT39482.1"/>
    <property type="molecule type" value="Genomic_DNA"/>
</dbReference>
<dbReference type="Gene3D" id="3.55.50.30">
    <property type="match status" value="1"/>
</dbReference>
<dbReference type="Pfam" id="PF16344">
    <property type="entry name" value="FecR_C"/>
    <property type="match status" value="1"/>
</dbReference>
<dbReference type="AlphaFoldDB" id="A0A6N8J5P2"/>